<organism evidence="1 2">
    <name type="scientific">Desmophyllum pertusum</name>
    <dbReference type="NCBI Taxonomy" id="174260"/>
    <lineage>
        <taxon>Eukaryota</taxon>
        <taxon>Metazoa</taxon>
        <taxon>Cnidaria</taxon>
        <taxon>Anthozoa</taxon>
        <taxon>Hexacorallia</taxon>
        <taxon>Scleractinia</taxon>
        <taxon>Caryophylliina</taxon>
        <taxon>Caryophylliidae</taxon>
        <taxon>Desmophyllum</taxon>
    </lineage>
</organism>
<sequence length="526" mass="58911">MGAIYPYSADPRKETTMPARTTRGVFLNGTPALPQFAWFNQEPFAFWRDKTVYRRISDLSVREEDITKAIHMNEKDPCRATTLTNKVLRGEPVKMIVIGGSNSAGGGISDHRQLFHQLFSEWWNHVILPRTGSSLTVENLSLGGTASDFFTFCLQNFLWNNDDPNIVLIELSVNDYGYLNGTTAQPMELLTRRVLSLSSFPLVLYVSLVDLLKGASLSSIKNPHCHNLEDLGQRELATHYGITLLSWRDILCPLNPVNGIRKAYIRPGMVNRDHLHIDVKGHAQVALMIIRYFQNVLPRAGQQHCLKTEIKRPLFADTSILVTNPLSWASTNPRWGKSTVQQSLKVRVESNQGFKELPLHSVEAKAGYGSNPFQDRTDAFGGWVSARQGSFIEYSFDVPERNIYAPSKWSVGIAIRGLEQHERREVKIWLDKGKGDEVAITGGARGQETRIYFVASEVSPGQHTITLETKGGKRISLLINGIVLGPAGIKGFKGYKPTETLDKVWSLEDYEKLKRISKKNAGSFAV</sequence>
<dbReference type="PANTHER" id="PTHR34407">
    <property type="entry name" value="EXPRESSED PROTEIN"/>
    <property type="match status" value="1"/>
</dbReference>
<dbReference type="SUPFAM" id="SSF52266">
    <property type="entry name" value="SGNH hydrolase"/>
    <property type="match status" value="1"/>
</dbReference>
<keyword evidence="2" id="KW-1185">Reference proteome</keyword>
<dbReference type="AlphaFoldDB" id="A0A9W9YFB3"/>
<dbReference type="InterPro" id="IPR036514">
    <property type="entry name" value="SGNH_hydro_sf"/>
</dbReference>
<protein>
    <recommendedName>
        <fullName evidence="3">SGNH hydrolase-type esterase domain-containing protein</fullName>
    </recommendedName>
</protein>
<reference evidence="1" key="1">
    <citation type="submission" date="2023-01" db="EMBL/GenBank/DDBJ databases">
        <title>Genome assembly of the deep-sea coral Lophelia pertusa.</title>
        <authorList>
            <person name="Herrera S."/>
            <person name="Cordes E."/>
        </authorList>
    </citation>
    <scope>NUCLEOTIDE SEQUENCE</scope>
    <source>
        <strain evidence="1">USNM1676648</strain>
        <tissue evidence="1">Polyp</tissue>
    </source>
</reference>
<accession>A0A9W9YFB3</accession>
<dbReference type="Gene3D" id="3.40.50.1110">
    <property type="entry name" value="SGNH hydrolase"/>
    <property type="match status" value="1"/>
</dbReference>
<gene>
    <name evidence="1" type="ORF">OS493_005756</name>
</gene>
<dbReference type="Proteomes" id="UP001163046">
    <property type="component" value="Unassembled WGS sequence"/>
</dbReference>
<name>A0A9W9YFB3_9CNID</name>
<evidence type="ECO:0000313" key="2">
    <source>
        <dbReference type="Proteomes" id="UP001163046"/>
    </source>
</evidence>
<dbReference type="PANTHER" id="PTHR34407:SF1">
    <property type="entry name" value="SGNH HYDROLASE-TYPE ESTERASE DOMAIN-CONTAINING PROTEIN"/>
    <property type="match status" value="1"/>
</dbReference>
<dbReference type="CDD" id="cd00229">
    <property type="entry name" value="SGNH_hydrolase"/>
    <property type="match status" value="1"/>
</dbReference>
<evidence type="ECO:0008006" key="3">
    <source>
        <dbReference type="Google" id="ProtNLM"/>
    </source>
</evidence>
<proteinExistence type="predicted"/>
<dbReference type="EMBL" id="MU827779">
    <property type="protein sequence ID" value="KAJ7339362.1"/>
    <property type="molecule type" value="Genomic_DNA"/>
</dbReference>
<dbReference type="OrthoDB" id="5949918at2759"/>
<comment type="caution">
    <text evidence="1">The sequence shown here is derived from an EMBL/GenBank/DDBJ whole genome shotgun (WGS) entry which is preliminary data.</text>
</comment>
<evidence type="ECO:0000313" key="1">
    <source>
        <dbReference type="EMBL" id="KAJ7339362.1"/>
    </source>
</evidence>